<evidence type="ECO:0000259" key="3">
    <source>
        <dbReference type="Pfam" id="PF05532"/>
    </source>
</evidence>
<feature type="region of interest" description="Disordered" evidence="2">
    <location>
        <begin position="28"/>
        <end position="137"/>
    </location>
</feature>
<dbReference type="AlphaFoldDB" id="A0A2T4B4T6"/>
<dbReference type="InterPro" id="IPR036629">
    <property type="entry name" value="YjbJ_sf"/>
</dbReference>
<evidence type="ECO:0000313" key="5">
    <source>
        <dbReference type="Proteomes" id="UP000241546"/>
    </source>
</evidence>
<protein>
    <recommendedName>
        <fullName evidence="3">CsbD-like domain-containing protein</fullName>
    </recommendedName>
</protein>
<feature type="domain" description="CsbD-like" evidence="3">
    <location>
        <begin position="79"/>
        <end position="128"/>
    </location>
</feature>
<feature type="compositionally biased region" description="Polar residues" evidence="2">
    <location>
        <begin position="28"/>
        <end position="43"/>
    </location>
</feature>
<dbReference type="Gene3D" id="1.10.1470.10">
    <property type="entry name" value="YjbJ"/>
    <property type="match status" value="1"/>
</dbReference>
<dbReference type="InterPro" id="IPR008462">
    <property type="entry name" value="CsbD"/>
</dbReference>
<name>A0A2T4B4T6_9HYPO</name>
<gene>
    <name evidence="4" type="ORF">BBK36DRAFT_1124824</name>
</gene>
<organism evidence="4 5">
    <name type="scientific">Trichoderma citrinoviride</name>
    <dbReference type="NCBI Taxonomy" id="58853"/>
    <lineage>
        <taxon>Eukaryota</taxon>
        <taxon>Fungi</taxon>
        <taxon>Dikarya</taxon>
        <taxon>Ascomycota</taxon>
        <taxon>Pezizomycotina</taxon>
        <taxon>Sordariomycetes</taxon>
        <taxon>Hypocreomycetidae</taxon>
        <taxon>Hypocreales</taxon>
        <taxon>Hypocreaceae</taxon>
        <taxon>Trichoderma</taxon>
    </lineage>
</organism>
<dbReference type="Pfam" id="PF05532">
    <property type="entry name" value="CsbD"/>
    <property type="match status" value="1"/>
</dbReference>
<proteinExistence type="inferred from homology"/>
<dbReference type="PANTHER" id="PTHR40460">
    <property type="entry name" value="CHROMOSOME 1, WHOLE GENOME SHOTGUN SEQUENCE"/>
    <property type="match status" value="1"/>
</dbReference>
<reference evidence="5" key="1">
    <citation type="submission" date="2016-07" db="EMBL/GenBank/DDBJ databases">
        <title>Multiple horizontal gene transfer events from other fungi enriched the ability of initially mycotrophic Trichoderma (Ascomycota) to feed on dead plant biomass.</title>
        <authorList>
            <consortium name="DOE Joint Genome Institute"/>
            <person name="Atanasova L."/>
            <person name="Chenthamara K."/>
            <person name="Zhang J."/>
            <person name="Grujic M."/>
            <person name="Henrissat B."/>
            <person name="Kuo A."/>
            <person name="Aerts A."/>
            <person name="Salamov A."/>
            <person name="Lipzen A."/>
            <person name="Labutti K."/>
            <person name="Barry K."/>
            <person name="Miao Y."/>
            <person name="Rahimi M.J."/>
            <person name="Shen Q."/>
            <person name="Grigoriev I.V."/>
            <person name="Kubicek C.P."/>
            <person name="Druzhinina I.S."/>
        </authorList>
    </citation>
    <scope>NUCLEOTIDE SEQUENCE [LARGE SCALE GENOMIC DNA]</scope>
    <source>
        <strain evidence="5">TUCIM 6016</strain>
    </source>
</reference>
<evidence type="ECO:0000313" key="4">
    <source>
        <dbReference type="EMBL" id="PTB64221.1"/>
    </source>
</evidence>
<dbReference type="SUPFAM" id="SSF69047">
    <property type="entry name" value="Hypothetical protein YjbJ"/>
    <property type="match status" value="1"/>
</dbReference>
<sequence>MSDTTNNNTKPSTLQSYVDSATGAVQNAIGNLTGNTGDQAKGQTRQEKADAEYNASQAAAKLPGGTISSTGAFAKDDPNRTEGSWNQTVGAAKETLGGLVGNESLKQSGREQNLEGQQQEAKGQIRDYSHGLGDRAQGTVGSAVAGLTGDKEGQIHYEQLHDKGKTQQRGAEVDIQKQAEAKEANY</sequence>
<feature type="region of interest" description="Disordered" evidence="2">
    <location>
        <begin position="161"/>
        <end position="186"/>
    </location>
</feature>
<evidence type="ECO:0000256" key="2">
    <source>
        <dbReference type="SAM" id="MobiDB-lite"/>
    </source>
</evidence>
<feature type="compositionally biased region" description="Basic and acidic residues" evidence="2">
    <location>
        <begin position="123"/>
        <end position="133"/>
    </location>
</feature>
<dbReference type="PANTHER" id="PTHR40460:SF1">
    <property type="entry name" value="CSBD-LIKE DOMAIN-CONTAINING PROTEIN"/>
    <property type="match status" value="1"/>
</dbReference>
<dbReference type="EMBL" id="KZ680217">
    <property type="protein sequence ID" value="PTB64221.1"/>
    <property type="molecule type" value="Genomic_DNA"/>
</dbReference>
<dbReference type="RefSeq" id="XP_024747541.1">
    <property type="nucleotide sequence ID" value="XM_024891200.1"/>
</dbReference>
<dbReference type="OrthoDB" id="5309565at2759"/>
<evidence type="ECO:0000256" key="1">
    <source>
        <dbReference type="ARBA" id="ARBA00009129"/>
    </source>
</evidence>
<keyword evidence="5" id="KW-1185">Reference proteome</keyword>
<accession>A0A2T4B4T6</accession>
<dbReference type="Proteomes" id="UP000241546">
    <property type="component" value="Unassembled WGS sequence"/>
</dbReference>
<comment type="similarity">
    <text evidence="1">Belongs to the UPF0337 (CsbD) family.</text>
</comment>
<dbReference type="GeneID" id="36599318"/>